<dbReference type="Proteomes" id="UP000472372">
    <property type="component" value="Chromosome 2"/>
</dbReference>
<name>A0A6S6VW15_9PLEO</name>
<feature type="compositionally biased region" description="Basic residues" evidence="1">
    <location>
        <begin position="126"/>
        <end position="141"/>
    </location>
</feature>
<proteinExistence type="predicted"/>
<protein>
    <submittedName>
        <fullName evidence="2">Uncharacterized protein</fullName>
    </submittedName>
</protein>
<accession>A0A6S6VW15</accession>
<evidence type="ECO:0000256" key="1">
    <source>
        <dbReference type="SAM" id="MobiDB-lite"/>
    </source>
</evidence>
<sequence>MSNEHNSQHEVEPSDFDMSAFFEDAYFENTGIDMSESPTDMGVGQPGGIQGGDWAPPPTSQGPQYRAAGAGAGGPALSFSQILSQGTEVLPAPATSQAAPAIAAKKAGKPRATKAKEPKKITAKVTKPKKTSTKVTKPKKKATKVMERTIAELFNLRWSDLKMVEKHKLLLPLLSGIDPNTGAKIGTAGALLPPPDFEAIGKDLFNTGIANIFTAGSDASEEKARINSIARRIEAGNKKKMTPERITATSSSPAANVVTISPYQTNIVGNNNVIDLTAEDTSFINGGFQNIDSSRNTNELTAQTSTSPDFSDAFSNFETLNNNTSLGTVNTNSFNGSNFGSFSLNPEDFDLNAGSFNMDDFLGTNNFTNSFSSDVFGTEGFIPLDTNNLSSDSFTAPDTNNFANSFSSDVFGTEGFTPLDTNNLSSDSFTAPDTNNLSSDSFTASDTNNFSSDSFKPLDTNDLSSDIFNIDNPDGVFGGGPDSDPDARFDAIMKSRSMTKTSPPKTTTGTHGRYMTKFGETDFSTHPSSNEEGFNLDLDQPTRTKGFHGNLGGPCGNGIIGPNGVITVPPQVPTNPSAYGAARQQEALERNAMLRAQGRRR</sequence>
<reference evidence="2" key="1">
    <citation type="submission" date="2021-02" db="EMBL/GenBank/DDBJ databases">
        <authorList>
            <person name="Syme A R."/>
            <person name="Syme A R."/>
            <person name="Moolhuijzen P."/>
        </authorList>
    </citation>
    <scope>NUCLEOTIDE SEQUENCE</scope>
    <source>
        <strain evidence="2">W1-1</strain>
    </source>
</reference>
<feature type="region of interest" description="Disordered" evidence="1">
    <location>
        <begin position="94"/>
        <end position="141"/>
    </location>
</feature>
<dbReference type="EMBL" id="HG992978">
    <property type="protein sequence ID" value="CAE7009280.1"/>
    <property type="molecule type" value="Genomic_DNA"/>
</dbReference>
<organism evidence="2 3">
    <name type="scientific">Pyrenophora teres f. teres</name>
    <dbReference type="NCBI Taxonomy" id="97479"/>
    <lineage>
        <taxon>Eukaryota</taxon>
        <taxon>Fungi</taxon>
        <taxon>Dikarya</taxon>
        <taxon>Ascomycota</taxon>
        <taxon>Pezizomycotina</taxon>
        <taxon>Dothideomycetes</taxon>
        <taxon>Pleosporomycetidae</taxon>
        <taxon>Pleosporales</taxon>
        <taxon>Pleosporineae</taxon>
        <taxon>Pleosporaceae</taxon>
        <taxon>Pyrenophora</taxon>
    </lineage>
</organism>
<feature type="compositionally biased region" description="Low complexity" evidence="1">
    <location>
        <begin position="94"/>
        <end position="105"/>
    </location>
</feature>
<evidence type="ECO:0000313" key="2">
    <source>
        <dbReference type="EMBL" id="CAE7009280.1"/>
    </source>
</evidence>
<feature type="region of interest" description="Disordered" evidence="1">
    <location>
        <begin position="31"/>
        <end position="72"/>
    </location>
</feature>
<evidence type="ECO:0000313" key="3">
    <source>
        <dbReference type="Proteomes" id="UP000472372"/>
    </source>
</evidence>
<dbReference type="AlphaFoldDB" id="A0A6S6VW15"/>
<gene>
    <name evidence="2" type="ORF">PTTW11_01814</name>
</gene>